<reference evidence="10 11" key="2">
    <citation type="journal article" date="2013" name="Plant Physiol.">
        <title>A Nostoc punctiforme Sugar Transporter Necessary to Establish a Cyanobacterium-Plant Symbiosis.</title>
        <authorList>
            <person name="Ekman M."/>
            <person name="Picossi S."/>
            <person name="Campbell E.L."/>
            <person name="Meeks J.C."/>
            <person name="Flores E."/>
        </authorList>
    </citation>
    <scope>NUCLEOTIDE SEQUENCE [LARGE SCALE GENOMIC DNA]</scope>
    <source>
        <strain evidence="11">ATCC 29133 / PCC 73102</strain>
    </source>
</reference>
<dbReference type="STRING" id="63737.Npun_F5480"/>
<dbReference type="SMART" id="SM00387">
    <property type="entry name" value="HATPase_c"/>
    <property type="match status" value="1"/>
</dbReference>
<dbReference type="SUPFAM" id="SSF52172">
    <property type="entry name" value="CheY-like"/>
    <property type="match status" value="1"/>
</dbReference>
<dbReference type="SUPFAM" id="SSF55874">
    <property type="entry name" value="ATPase domain of HSP90 chaperone/DNA topoisomerase II/histidine kinase"/>
    <property type="match status" value="1"/>
</dbReference>
<dbReference type="EMBL" id="CP001037">
    <property type="protein sequence ID" value="ACC83787.1"/>
    <property type="molecule type" value="Genomic_DNA"/>
</dbReference>
<dbReference type="PANTHER" id="PTHR43047">
    <property type="entry name" value="TWO-COMPONENT HISTIDINE PROTEIN KINASE"/>
    <property type="match status" value="1"/>
</dbReference>
<evidence type="ECO:0000256" key="3">
    <source>
        <dbReference type="ARBA" id="ARBA00022553"/>
    </source>
</evidence>
<dbReference type="PANTHER" id="PTHR43047:SF72">
    <property type="entry name" value="OSMOSENSING HISTIDINE PROTEIN KINASE SLN1"/>
    <property type="match status" value="1"/>
</dbReference>
<dbReference type="InterPro" id="IPR003661">
    <property type="entry name" value="HisK_dim/P_dom"/>
</dbReference>
<dbReference type="Gene3D" id="1.10.287.130">
    <property type="match status" value="1"/>
</dbReference>
<dbReference type="AlphaFoldDB" id="B2J5Q5"/>
<dbReference type="CDD" id="cd00082">
    <property type="entry name" value="HisKA"/>
    <property type="match status" value="1"/>
</dbReference>
<evidence type="ECO:0000256" key="7">
    <source>
        <dbReference type="PROSITE-ProRule" id="PRU00169"/>
    </source>
</evidence>
<dbReference type="CDD" id="cd19920">
    <property type="entry name" value="REC_PA4781-like"/>
    <property type="match status" value="1"/>
</dbReference>
<dbReference type="InterPro" id="IPR004358">
    <property type="entry name" value="Sig_transdc_His_kin-like_C"/>
</dbReference>
<dbReference type="InterPro" id="IPR011006">
    <property type="entry name" value="CheY-like_superfamily"/>
</dbReference>
<dbReference type="SMART" id="SM00448">
    <property type="entry name" value="REC"/>
    <property type="match status" value="1"/>
</dbReference>
<feature type="domain" description="Response regulatory" evidence="9">
    <location>
        <begin position="9"/>
        <end position="125"/>
    </location>
</feature>
<evidence type="ECO:0000256" key="1">
    <source>
        <dbReference type="ARBA" id="ARBA00000085"/>
    </source>
</evidence>
<evidence type="ECO:0000259" key="9">
    <source>
        <dbReference type="PROSITE" id="PS50110"/>
    </source>
</evidence>
<protein>
    <recommendedName>
        <fullName evidence="2">histidine kinase</fullName>
        <ecNumber evidence="2">2.7.13.3</ecNumber>
    </recommendedName>
</protein>
<evidence type="ECO:0000256" key="5">
    <source>
        <dbReference type="ARBA" id="ARBA00022777"/>
    </source>
</evidence>
<evidence type="ECO:0000256" key="2">
    <source>
        <dbReference type="ARBA" id="ARBA00012438"/>
    </source>
</evidence>
<dbReference type="InterPro" id="IPR003594">
    <property type="entry name" value="HATPase_dom"/>
</dbReference>
<dbReference type="InterPro" id="IPR036890">
    <property type="entry name" value="HATPase_C_sf"/>
</dbReference>
<evidence type="ECO:0000256" key="4">
    <source>
        <dbReference type="ARBA" id="ARBA00022679"/>
    </source>
</evidence>
<dbReference type="Pfam" id="PF02518">
    <property type="entry name" value="HATPase_c"/>
    <property type="match status" value="1"/>
</dbReference>
<keyword evidence="3 7" id="KW-0597">Phosphoprotein</keyword>
<feature type="modified residue" description="4-aspartylphosphate" evidence="7">
    <location>
        <position position="58"/>
    </location>
</feature>
<evidence type="ECO:0000259" key="8">
    <source>
        <dbReference type="PROSITE" id="PS50109"/>
    </source>
</evidence>
<dbReference type="Gene3D" id="3.30.565.10">
    <property type="entry name" value="Histidine kinase-like ATPase, C-terminal domain"/>
    <property type="match status" value="1"/>
</dbReference>
<keyword evidence="5 10" id="KW-0418">Kinase</keyword>
<dbReference type="Pfam" id="PF00072">
    <property type="entry name" value="Response_reg"/>
    <property type="match status" value="1"/>
</dbReference>
<name>B2J5Q5_NOSP7</name>
<dbReference type="PROSITE" id="PS50109">
    <property type="entry name" value="HIS_KIN"/>
    <property type="match status" value="1"/>
</dbReference>
<dbReference type="eggNOG" id="COG3706">
    <property type="taxonomic scope" value="Bacteria"/>
</dbReference>
<accession>B2J5Q5</accession>
<keyword evidence="6" id="KW-0902">Two-component regulatory system</keyword>
<dbReference type="PROSITE" id="PS50110">
    <property type="entry name" value="RESPONSE_REGULATORY"/>
    <property type="match status" value="1"/>
</dbReference>
<dbReference type="eggNOG" id="COG4191">
    <property type="taxonomic scope" value="Bacteria"/>
</dbReference>
<dbReference type="EC" id="2.7.13.3" evidence="2"/>
<evidence type="ECO:0000313" key="11">
    <source>
        <dbReference type="Proteomes" id="UP000001191"/>
    </source>
</evidence>
<dbReference type="PhylomeDB" id="B2J5Q5"/>
<dbReference type="SUPFAM" id="SSF47384">
    <property type="entry name" value="Homodimeric domain of signal transducing histidine kinase"/>
    <property type="match status" value="1"/>
</dbReference>
<sequence>MANDGKGQTILIIDDHPTNIEVLYDALDQAGYKVLVEMDGWHGIETVKSYPPDLILLDVMMPGIDGFETCRQLKSQQTTCEIPIIFMTALNDTTDKVKGLGLGAVDYITKPFQQEEVLARIGIHLKLRRANLELAQQKDILEQRVQERTTELSQALDNFKNAQLQLVQSEKMATLGNLVAGVAHEINNPLGFLKGSMNNTEEYIQDLFNYVQCVQQHHPLLAPDVTNLAEKIDLEFLCEDLPKLLDSMRVATERITDISTSLRTFSRADTCEKVACNLHEGIESTLLILKYRLKASQKRPTIEVITDYGKLPPVKCFLGQLNQVFMNILANAIDVLDTESVGRTFAELEANSQQIIIRTEVSSDQNTVVIRIKDNGSGMPEDIKLRIFDHLFTTKEVGKGTGLGLAIARQIVEETHNGKLICNSILGEGTEFIIKIPVS</sequence>
<dbReference type="KEGG" id="npu:Npun_F5480"/>
<dbReference type="PRINTS" id="PR00344">
    <property type="entry name" value="BCTRLSENSOR"/>
</dbReference>
<dbReference type="InterPro" id="IPR036097">
    <property type="entry name" value="HisK_dim/P_sf"/>
</dbReference>
<feature type="domain" description="Histidine kinase" evidence="8">
    <location>
        <begin position="181"/>
        <end position="439"/>
    </location>
</feature>
<dbReference type="RefSeq" id="WP_012411733.1">
    <property type="nucleotide sequence ID" value="NC_010628.1"/>
</dbReference>
<dbReference type="Gene3D" id="3.40.50.2300">
    <property type="match status" value="1"/>
</dbReference>
<evidence type="ECO:0000256" key="6">
    <source>
        <dbReference type="ARBA" id="ARBA00023012"/>
    </source>
</evidence>
<dbReference type="Proteomes" id="UP000001191">
    <property type="component" value="Chromosome"/>
</dbReference>
<reference evidence="11" key="1">
    <citation type="submission" date="2008-04" db="EMBL/GenBank/DDBJ databases">
        <title>Complete sequence of chromosome of Nostoc punctiforme ATCC 29133.</title>
        <authorList>
            <consortium name="US DOE Joint Genome Institute"/>
            <person name="Copeland A."/>
            <person name="Lucas S."/>
            <person name="Lapidus A."/>
            <person name="Glavina del Rio T."/>
            <person name="Dalin E."/>
            <person name="Tice H."/>
            <person name="Pitluck S."/>
            <person name="Chain P."/>
            <person name="Malfatti S."/>
            <person name="Shin M."/>
            <person name="Vergez L."/>
            <person name="Schmutz J."/>
            <person name="Larimer F."/>
            <person name="Land M."/>
            <person name="Hauser L."/>
            <person name="Kyrpides N."/>
            <person name="Kim E."/>
            <person name="Meeks J.C."/>
            <person name="Elhai J."/>
            <person name="Campbell E.L."/>
            <person name="Thiel T."/>
            <person name="Longmire J."/>
            <person name="Potts M."/>
            <person name="Atlas R."/>
        </authorList>
    </citation>
    <scope>NUCLEOTIDE SEQUENCE [LARGE SCALE GENOMIC DNA]</scope>
    <source>
        <strain evidence="11">ATCC 29133 / PCC 73102</strain>
    </source>
</reference>
<dbReference type="HOGENOM" id="CLU_000445_114_72_3"/>
<proteinExistence type="predicted"/>
<keyword evidence="11" id="KW-1185">Reference proteome</keyword>
<dbReference type="OrthoDB" id="569699at2"/>
<dbReference type="GO" id="GO:0005886">
    <property type="term" value="C:plasma membrane"/>
    <property type="evidence" value="ECO:0007669"/>
    <property type="project" value="TreeGrafter"/>
</dbReference>
<dbReference type="InterPro" id="IPR001789">
    <property type="entry name" value="Sig_transdc_resp-reg_receiver"/>
</dbReference>
<organism evidence="10 11">
    <name type="scientific">Nostoc punctiforme (strain ATCC 29133 / PCC 73102)</name>
    <dbReference type="NCBI Taxonomy" id="63737"/>
    <lineage>
        <taxon>Bacteria</taxon>
        <taxon>Bacillati</taxon>
        <taxon>Cyanobacteriota</taxon>
        <taxon>Cyanophyceae</taxon>
        <taxon>Nostocales</taxon>
        <taxon>Nostocaceae</taxon>
        <taxon>Nostoc</taxon>
    </lineage>
</organism>
<dbReference type="GO" id="GO:0000155">
    <property type="term" value="F:phosphorelay sensor kinase activity"/>
    <property type="evidence" value="ECO:0007669"/>
    <property type="project" value="InterPro"/>
</dbReference>
<gene>
    <name evidence="10" type="ordered locus">Npun_F5480</name>
</gene>
<keyword evidence="4" id="KW-0808">Transferase</keyword>
<evidence type="ECO:0000313" key="10">
    <source>
        <dbReference type="EMBL" id="ACC83787.1"/>
    </source>
</evidence>
<dbReference type="InterPro" id="IPR005467">
    <property type="entry name" value="His_kinase_dom"/>
</dbReference>
<dbReference type="EnsemblBacteria" id="ACC83787">
    <property type="protein sequence ID" value="ACC83787"/>
    <property type="gene ID" value="Npun_F5480"/>
</dbReference>
<dbReference type="GO" id="GO:0009927">
    <property type="term" value="F:histidine phosphotransfer kinase activity"/>
    <property type="evidence" value="ECO:0007669"/>
    <property type="project" value="TreeGrafter"/>
</dbReference>
<comment type="catalytic activity">
    <reaction evidence="1">
        <text>ATP + protein L-histidine = ADP + protein N-phospho-L-histidine.</text>
        <dbReference type="EC" id="2.7.13.3"/>
    </reaction>
</comment>